<dbReference type="SUPFAM" id="SSF53098">
    <property type="entry name" value="Ribonuclease H-like"/>
    <property type="match status" value="1"/>
</dbReference>
<dbReference type="AlphaFoldDB" id="A0A1Y1XI66"/>
<dbReference type="Gene3D" id="3.30.420.10">
    <property type="entry name" value="Ribonuclease H-like superfamily/Ribonuclease H"/>
    <property type="match status" value="1"/>
</dbReference>
<dbReference type="InterPro" id="IPR052408">
    <property type="entry name" value="Exonuclease_MUT-7-like"/>
</dbReference>
<name>A0A1Y1XI66_9FUNG</name>
<reference evidence="2 3" key="1">
    <citation type="submission" date="2016-07" db="EMBL/GenBank/DDBJ databases">
        <title>Pervasive Adenine N6-methylation of Active Genes in Fungi.</title>
        <authorList>
            <consortium name="DOE Joint Genome Institute"/>
            <person name="Mondo S.J."/>
            <person name="Dannebaum R.O."/>
            <person name="Kuo R.C."/>
            <person name="Labutti K."/>
            <person name="Haridas S."/>
            <person name="Kuo A."/>
            <person name="Salamov A."/>
            <person name="Ahrendt S.R."/>
            <person name="Lipzen A."/>
            <person name="Sullivan W."/>
            <person name="Andreopoulos W.B."/>
            <person name="Clum A."/>
            <person name="Lindquist E."/>
            <person name="Daum C."/>
            <person name="Ramamoorthy G.K."/>
            <person name="Gryganskyi A."/>
            <person name="Culley D."/>
            <person name="Magnuson J.K."/>
            <person name="James T.Y."/>
            <person name="O'Malley M.A."/>
            <person name="Stajich J.E."/>
            <person name="Spatafora J.W."/>
            <person name="Visel A."/>
            <person name="Grigoriev I.V."/>
        </authorList>
    </citation>
    <scope>NUCLEOTIDE SEQUENCE [LARGE SCALE GENOMIC DNA]</scope>
    <source>
        <strain evidence="2 3">CBS 931.73</strain>
    </source>
</reference>
<sequence length="660" mass="75124">MSNIPETSPVEAPTFDSATLINELRDTLEAGQYSKALGICQRLVRKAQRESPLPEIARETVMEELACIDAYLAGAEAKRPVEQTPAEEEEISKPSSLIKFSKKLISEYNLELTSFPNIHMAHLHNHFRWLLYSRKSAPTKTTENWDTLIEYALSEHPELASTGIQQLLKYKDIKGIYQFFGKEVGDKYKEQITIDPAVEEIAREAKEMSLAKYCKPEEVRIIFVADEHTLRECEISILRSSVTRVGIDCEWRPMTFTDVTRCALIQIGTEEKIYLLDAVNLPREPVSRFLTSLFCSEEVSKYGYNFSSDIFMLCKSYPEIEGCKLCQYINLATPQPLLSQVTSLECNGNGLAALVKAVLKCELDKKFQISDWERRPLLQDQMLYAANDAYCLLEIADSLQSIIAKSVPEVSVLLQRAMEPTTTILTLKREKPRKTREIHMPRTRQISRDDGEQKHPVTKIHLLIDPNLPKLARKLRLCGIDTIIPSSDNPQQILDMITSEKSPRTFFTKTKALYSALCSHLRNTSVDHSTGQSTLETAGLHLLEANTTIEQIAEIVGKMNIRVTTRDLLSRCTKCNSNRWIRRTPEDIQERQDFGGTRYNDFNQRSNQVKRKDWIPQTICEKVSNFIECAECNKIYWVGGHAEKVAKGMEGILEDAPEDS</sequence>
<dbReference type="OrthoDB" id="5376140at2759"/>
<feature type="domain" description="3'-5' exonuclease" evidence="1">
    <location>
        <begin position="221"/>
        <end position="404"/>
    </location>
</feature>
<dbReference type="InterPro" id="IPR002562">
    <property type="entry name" value="3'-5'_exonuclease_dom"/>
</dbReference>
<dbReference type="STRING" id="1314790.A0A1Y1XI66"/>
<evidence type="ECO:0000259" key="1">
    <source>
        <dbReference type="SMART" id="SM00474"/>
    </source>
</evidence>
<gene>
    <name evidence="2" type="ORF">K493DRAFT_341784</name>
</gene>
<comment type="caution">
    <text evidence="2">The sequence shown here is derived from an EMBL/GenBank/DDBJ whole genome shotgun (WGS) entry which is preliminary data.</text>
</comment>
<dbReference type="InterPro" id="IPR012337">
    <property type="entry name" value="RNaseH-like_sf"/>
</dbReference>
<organism evidence="2 3">
    <name type="scientific">Basidiobolus meristosporus CBS 931.73</name>
    <dbReference type="NCBI Taxonomy" id="1314790"/>
    <lineage>
        <taxon>Eukaryota</taxon>
        <taxon>Fungi</taxon>
        <taxon>Fungi incertae sedis</taxon>
        <taxon>Zoopagomycota</taxon>
        <taxon>Entomophthoromycotina</taxon>
        <taxon>Basidiobolomycetes</taxon>
        <taxon>Basidiobolales</taxon>
        <taxon>Basidiobolaceae</taxon>
        <taxon>Basidiobolus</taxon>
    </lineage>
</organism>
<proteinExistence type="predicted"/>
<dbReference type="Pfam" id="PF01927">
    <property type="entry name" value="Mut7-C"/>
    <property type="match status" value="1"/>
</dbReference>
<dbReference type="EMBL" id="MCFE01000590">
    <property type="protein sequence ID" value="ORX85445.1"/>
    <property type="molecule type" value="Genomic_DNA"/>
</dbReference>
<dbReference type="Proteomes" id="UP000193498">
    <property type="component" value="Unassembled WGS sequence"/>
</dbReference>
<dbReference type="InParanoid" id="A0A1Y1XI66"/>
<evidence type="ECO:0000313" key="3">
    <source>
        <dbReference type="Proteomes" id="UP000193498"/>
    </source>
</evidence>
<dbReference type="SMART" id="SM00474">
    <property type="entry name" value="35EXOc"/>
    <property type="match status" value="1"/>
</dbReference>
<dbReference type="GO" id="GO:0008408">
    <property type="term" value="F:3'-5' exonuclease activity"/>
    <property type="evidence" value="ECO:0007669"/>
    <property type="project" value="InterPro"/>
</dbReference>
<accession>A0A1Y1XI66</accession>
<dbReference type="Pfam" id="PF01612">
    <property type="entry name" value="DNA_pol_A_exo1"/>
    <property type="match status" value="1"/>
</dbReference>
<keyword evidence="3" id="KW-1185">Reference proteome</keyword>
<protein>
    <recommendedName>
        <fullName evidence="1">3'-5' exonuclease domain-containing protein</fullName>
    </recommendedName>
</protein>
<evidence type="ECO:0000313" key="2">
    <source>
        <dbReference type="EMBL" id="ORX85445.1"/>
    </source>
</evidence>
<dbReference type="InterPro" id="IPR002782">
    <property type="entry name" value="Mut7-C_RNAse_dom"/>
</dbReference>
<dbReference type="PANTHER" id="PTHR47765">
    <property type="entry name" value="3'-5' EXONUCLEASE DOMAIN-CONTAINING PROTEIN"/>
    <property type="match status" value="1"/>
</dbReference>
<dbReference type="PANTHER" id="PTHR47765:SF2">
    <property type="entry name" value="EXONUCLEASE MUT-7 HOMOLOG"/>
    <property type="match status" value="1"/>
</dbReference>
<dbReference type="GO" id="GO:0006139">
    <property type="term" value="P:nucleobase-containing compound metabolic process"/>
    <property type="evidence" value="ECO:0007669"/>
    <property type="project" value="InterPro"/>
</dbReference>
<dbReference type="InterPro" id="IPR036397">
    <property type="entry name" value="RNaseH_sf"/>
</dbReference>
<dbReference type="GO" id="GO:0003676">
    <property type="term" value="F:nucleic acid binding"/>
    <property type="evidence" value="ECO:0007669"/>
    <property type="project" value="InterPro"/>
</dbReference>